<dbReference type="STRING" id="928856.SAMN04488049_10847"/>
<evidence type="ECO:0000313" key="10">
    <source>
        <dbReference type="Proteomes" id="UP000052022"/>
    </source>
</evidence>
<sequence>MAARRFGTGRPKGEPTLPLINIVFLMLIFFLAAAQLARPLDPDLKLVDTSDQSVIPPPDAVVLRADGEVLFRGRPATPTEILSVLHEETDGPEPNVKILPDHRSSATDLLTLAGALKEAGAGAIHVVTEQAL</sequence>
<keyword evidence="3" id="KW-1003">Cell membrane</keyword>
<evidence type="ECO:0000313" key="9">
    <source>
        <dbReference type="EMBL" id="CUH78429.1"/>
    </source>
</evidence>
<keyword evidence="5 8" id="KW-1133">Transmembrane helix</keyword>
<dbReference type="Pfam" id="PF02472">
    <property type="entry name" value="ExbD"/>
    <property type="match status" value="1"/>
</dbReference>
<keyword evidence="7" id="KW-0653">Protein transport</keyword>
<evidence type="ECO:0000256" key="5">
    <source>
        <dbReference type="ARBA" id="ARBA00022989"/>
    </source>
</evidence>
<dbReference type="GO" id="GO:0022857">
    <property type="term" value="F:transmembrane transporter activity"/>
    <property type="evidence" value="ECO:0007669"/>
    <property type="project" value="InterPro"/>
</dbReference>
<evidence type="ECO:0000256" key="3">
    <source>
        <dbReference type="ARBA" id="ARBA00022475"/>
    </source>
</evidence>
<accession>A0A0P1GTC3</accession>
<evidence type="ECO:0000256" key="7">
    <source>
        <dbReference type="RuleBase" id="RU003879"/>
    </source>
</evidence>
<dbReference type="RefSeq" id="WP_058289946.1">
    <property type="nucleotide sequence ID" value="NZ_CYSD01000031.1"/>
</dbReference>
<keyword evidence="4 7" id="KW-0812">Transmembrane</keyword>
<keyword evidence="6 8" id="KW-0472">Membrane</keyword>
<proteinExistence type="inferred from homology"/>
<keyword evidence="7" id="KW-0813">Transport</keyword>
<comment type="subcellular location">
    <subcellularLocation>
        <location evidence="1">Cell membrane</location>
        <topology evidence="1">Single-pass membrane protein</topology>
    </subcellularLocation>
    <subcellularLocation>
        <location evidence="7">Cell membrane</location>
        <topology evidence="7">Single-pass type II membrane protein</topology>
    </subcellularLocation>
</comment>
<evidence type="ECO:0000256" key="8">
    <source>
        <dbReference type="SAM" id="Phobius"/>
    </source>
</evidence>
<gene>
    <name evidence="9" type="ORF">TRM7557_01876</name>
</gene>
<reference evidence="9 10" key="1">
    <citation type="submission" date="2015-09" db="EMBL/GenBank/DDBJ databases">
        <authorList>
            <consortium name="Swine Surveillance"/>
        </authorList>
    </citation>
    <scope>NUCLEOTIDE SEQUENCE [LARGE SCALE GENOMIC DNA]</scope>
    <source>
        <strain evidence="9 10">CECT 7557</strain>
    </source>
</reference>
<comment type="similarity">
    <text evidence="2 7">Belongs to the ExbD/TolR family.</text>
</comment>
<keyword evidence="10" id="KW-1185">Reference proteome</keyword>
<protein>
    <submittedName>
        <fullName evidence="9">Biopolymer transport protein ExbD/TolR</fullName>
    </submittedName>
</protein>
<dbReference type="OrthoDB" id="8479787at2"/>
<evidence type="ECO:0000256" key="4">
    <source>
        <dbReference type="ARBA" id="ARBA00022692"/>
    </source>
</evidence>
<organism evidence="9 10">
    <name type="scientific">Tritonibacter multivorans</name>
    <dbReference type="NCBI Taxonomy" id="928856"/>
    <lineage>
        <taxon>Bacteria</taxon>
        <taxon>Pseudomonadati</taxon>
        <taxon>Pseudomonadota</taxon>
        <taxon>Alphaproteobacteria</taxon>
        <taxon>Rhodobacterales</taxon>
        <taxon>Paracoccaceae</taxon>
        <taxon>Tritonibacter</taxon>
    </lineage>
</organism>
<dbReference type="GO" id="GO:0005886">
    <property type="term" value="C:plasma membrane"/>
    <property type="evidence" value="ECO:0007669"/>
    <property type="project" value="UniProtKB-SubCell"/>
</dbReference>
<dbReference type="InterPro" id="IPR003400">
    <property type="entry name" value="ExbD"/>
</dbReference>
<dbReference type="Proteomes" id="UP000052022">
    <property type="component" value="Unassembled WGS sequence"/>
</dbReference>
<evidence type="ECO:0000256" key="2">
    <source>
        <dbReference type="ARBA" id="ARBA00005811"/>
    </source>
</evidence>
<feature type="transmembrane region" description="Helical" evidence="8">
    <location>
        <begin position="19"/>
        <end position="37"/>
    </location>
</feature>
<dbReference type="AlphaFoldDB" id="A0A0P1GTC3"/>
<evidence type="ECO:0000256" key="1">
    <source>
        <dbReference type="ARBA" id="ARBA00004162"/>
    </source>
</evidence>
<name>A0A0P1GTC3_9RHOB</name>
<dbReference type="GO" id="GO:0015031">
    <property type="term" value="P:protein transport"/>
    <property type="evidence" value="ECO:0007669"/>
    <property type="project" value="UniProtKB-KW"/>
</dbReference>
<evidence type="ECO:0000256" key="6">
    <source>
        <dbReference type="ARBA" id="ARBA00023136"/>
    </source>
</evidence>
<dbReference type="EMBL" id="CYSD01000031">
    <property type="protein sequence ID" value="CUH78429.1"/>
    <property type="molecule type" value="Genomic_DNA"/>
</dbReference>